<dbReference type="Pfam" id="PF00378">
    <property type="entry name" value="ECH_1"/>
    <property type="match status" value="1"/>
</dbReference>
<dbReference type="Gene3D" id="3.90.226.10">
    <property type="entry name" value="2-enoyl-CoA Hydratase, Chain A, domain 1"/>
    <property type="match status" value="1"/>
</dbReference>
<comment type="similarity">
    <text evidence="1">Belongs to the enoyl-CoA hydratase/isomerase family.</text>
</comment>
<dbReference type="CDD" id="cd06558">
    <property type="entry name" value="crotonase-like"/>
    <property type="match status" value="1"/>
</dbReference>
<comment type="caution">
    <text evidence="2">The sequence shown here is derived from an EMBL/GenBank/DDBJ whole genome shotgun (WGS) entry which is preliminary data.</text>
</comment>
<dbReference type="PANTHER" id="PTHR42964:SF1">
    <property type="entry name" value="POLYKETIDE BIOSYNTHESIS ENOYL-COA HYDRATASE PKSH-RELATED"/>
    <property type="match status" value="1"/>
</dbReference>
<dbReference type="EMBL" id="SUMC01000034">
    <property type="protein sequence ID" value="TKA08128.1"/>
    <property type="molecule type" value="Genomic_DNA"/>
</dbReference>
<gene>
    <name evidence="2" type="ORF">FCI23_30035</name>
</gene>
<dbReference type="InterPro" id="IPR051683">
    <property type="entry name" value="Enoyl-CoA_Hydratase/Isomerase"/>
</dbReference>
<protein>
    <submittedName>
        <fullName evidence="2">Enoyl-CoA hydratase/isomerase family protein</fullName>
    </submittedName>
</protein>
<keyword evidence="3" id="KW-1185">Reference proteome</keyword>
<dbReference type="OrthoDB" id="8452484at2"/>
<dbReference type="GO" id="GO:0016853">
    <property type="term" value="F:isomerase activity"/>
    <property type="evidence" value="ECO:0007669"/>
    <property type="project" value="UniProtKB-KW"/>
</dbReference>
<dbReference type="InterPro" id="IPR001753">
    <property type="entry name" value="Enoyl-CoA_hydra/iso"/>
</dbReference>
<evidence type="ECO:0000313" key="2">
    <source>
        <dbReference type="EMBL" id="TKA08128.1"/>
    </source>
</evidence>
<dbReference type="RefSeq" id="WP_136727085.1">
    <property type="nucleotide sequence ID" value="NZ_SUMC01000034.1"/>
</dbReference>
<keyword evidence="2" id="KW-0413">Isomerase</keyword>
<dbReference type="AlphaFoldDB" id="A0A4U0SH25"/>
<dbReference type="Proteomes" id="UP000305778">
    <property type="component" value="Unassembled WGS sequence"/>
</dbReference>
<name>A0A4U0SH25_9ACTN</name>
<dbReference type="SUPFAM" id="SSF52096">
    <property type="entry name" value="ClpP/crotonase"/>
    <property type="match status" value="1"/>
</dbReference>
<reference evidence="2 3" key="1">
    <citation type="submission" date="2019-04" db="EMBL/GenBank/DDBJ databases">
        <title>Streptomyces oryziradicis sp. nov., a novel actinomycete isolated from rhizosphere soil of rice (Oryza sativa L.).</title>
        <authorList>
            <person name="Li C."/>
        </authorList>
    </citation>
    <scope>NUCLEOTIDE SEQUENCE [LARGE SCALE GENOMIC DNA]</scope>
    <source>
        <strain evidence="2 3">NEAU-C40</strain>
    </source>
</reference>
<evidence type="ECO:0000256" key="1">
    <source>
        <dbReference type="ARBA" id="ARBA00005254"/>
    </source>
</evidence>
<proteinExistence type="inferred from homology"/>
<evidence type="ECO:0000313" key="3">
    <source>
        <dbReference type="Proteomes" id="UP000305778"/>
    </source>
</evidence>
<dbReference type="PANTHER" id="PTHR42964">
    <property type="entry name" value="ENOYL-COA HYDRATASE"/>
    <property type="match status" value="1"/>
</dbReference>
<organism evidence="2 3">
    <name type="scientific">Actinacidiphila oryziradicis</name>
    <dbReference type="NCBI Taxonomy" id="2571141"/>
    <lineage>
        <taxon>Bacteria</taxon>
        <taxon>Bacillati</taxon>
        <taxon>Actinomycetota</taxon>
        <taxon>Actinomycetes</taxon>
        <taxon>Kitasatosporales</taxon>
        <taxon>Streptomycetaceae</taxon>
        <taxon>Actinacidiphila</taxon>
    </lineage>
</organism>
<dbReference type="InterPro" id="IPR029045">
    <property type="entry name" value="ClpP/crotonase-like_dom_sf"/>
</dbReference>
<accession>A0A4U0SH25</accession>
<sequence>MTGPPTAEPSPVLVRHEQRTAVVELARPPANMIDETLALRLRSCLEELDASSDTDAIVLTGAGEVFCGGADAAAVRSSGRAEEFAEAITGLFAFFPASTTPLLAAVNGDALAGGFGLVCSCDIVIVADGARLGTNEAKLGGWPALAMLPALRRVPEKAAIRNVLTGEPFTTPEALALGIVDEVVASADLLARTRQWADAVTVSGRAVATGRPQFYRARQQTYSQALAEARGALARAFSPSQP</sequence>